<dbReference type="AlphaFoldDB" id="A0A0U4YWS4"/>
<dbReference type="CDD" id="cd08708">
    <property type="entry name" value="RGS_FLBA"/>
    <property type="match status" value="1"/>
</dbReference>
<keyword evidence="6" id="KW-1185">Reference proteome</keyword>
<dbReference type="SMART" id="SM00315">
    <property type="entry name" value="RGS"/>
    <property type="match status" value="1"/>
</dbReference>
<dbReference type="OrthoDB" id="196547at2759"/>
<dbReference type="FunFam" id="1.10.10.10:FF:000315">
    <property type="entry name" value="Developmental regulator FlbA"/>
    <property type="match status" value="1"/>
</dbReference>
<feature type="domain" description="DEP" evidence="4">
    <location>
        <begin position="427"/>
        <end position="513"/>
    </location>
</feature>
<dbReference type="Gene3D" id="1.10.10.10">
    <property type="entry name" value="Winged helix-like DNA-binding domain superfamily/Winged helix DNA-binding domain"/>
    <property type="match status" value="2"/>
</dbReference>
<sequence length="721" mass="79300">MPTISSTPLNQGSPPSSQQQYQPPVSQSSSAVVVAVPSSSSTIDFGLPTLTSASSFVASDFATSEPPTVSPSAAASTPSFTGSVIGSISRRNRRSFAALAREKTSSALANLSAIGSTANYPLRQSASSGSLQKHSRKSSQLSVGEVPGATPLSLSLFDGSGASEQPGPTSFESISAVTEQSKTAIERRRQTIQLVPPIVEQRPTSAGSPSPAKMHQTSSRLLRMTEDDRPFTKDFMDLFSTLMVSLKLDSHRVRFTKYDHTFTSEEAINNLGSLKFSQSNRMPDPKDPSRIVTTTTTTTFSMAKEMARSVCQRFVDARFIESVDGKYSQMFPLKGALYQLTPKGINILQRFCQRNGITARHVIDVLESPRNTMQLVNLERDTETDKLSHDRATIEVIFRRFAGQDGPNVKSSVSSSDSDSLSDYSNGLVGVKMAKERKVGDKVFSNTFHGKAAVDWLMDCSTTIERRETVLIAELFVKYGLITVLQEDRAMPQPENSLVAFQPSKNAIYGVTDRGQRVCGWIARDKTRDNTTYDSRGIPKDSNNARLNHILHDPALRLLFREFLRFSLCEENLSFYIDVSEFTAQYHKYEKVGHFKKPDAVRETLAAAYGLYNAFLAPGSPCELNIDHALRNSLASRMTKAVGDDESMLKSLQEVVQLFEMAQTSVFKLMSSDSVPKFLRDPKYSAILAEHDVDDLIGGGRSYSPTPAPLPERSMSRSARQ</sequence>
<feature type="region of interest" description="Disordered" evidence="2">
    <location>
        <begin position="1"/>
        <end position="29"/>
    </location>
</feature>
<feature type="region of interest" description="Disordered" evidence="2">
    <location>
        <begin position="122"/>
        <end position="218"/>
    </location>
</feature>
<dbReference type="SUPFAM" id="SSF48097">
    <property type="entry name" value="Regulator of G-protein signaling, RGS"/>
    <property type="match status" value="1"/>
</dbReference>
<dbReference type="InterPro" id="IPR000591">
    <property type="entry name" value="DEP_dom"/>
</dbReference>
<feature type="compositionally biased region" description="Low complexity" evidence="2">
    <location>
        <begin position="13"/>
        <end position="29"/>
    </location>
</feature>
<evidence type="ECO:0000259" key="3">
    <source>
        <dbReference type="PROSITE" id="PS50132"/>
    </source>
</evidence>
<evidence type="ECO:0000256" key="1">
    <source>
        <dbReference type="ARBA" id="ARBA00022700"/>
    </source>
</evidence>
<dbReference type="EMBL" id="CDMC01000001">
    <property type="protein sequence ID" value="CEL01429.1"/>
    <property type="molecule type" value="Genomic_DNA"/>
</dbReference>
<dbReference type="SMART" id="SM00049">
    <property type="entry name" value="DEP"/>
    <property type="match status" value="2"/>
</dbReference>
<evidence type="ECO:0000259" key="4">
    <source>
        <dbReference type="PROSITE" id="PS50186"/>
    </source>
</evidence>
<dbReference type="GO" id="GO:0035556">
    <property type="term" value="P:intracellular signal transduction"/>
    <property type="evidence" value="ECO:0007669"/>
    <property type="project" value="InterPro"/>
</dbReference>
<feature type="compositionally biased region" description="Low complexity" evidence="2">
    <location>
        <begin position="62"/>
        <end position="83"/>
    </location>
</feature>
<dbReference type="InterPro" id="IPR036390">
    <property type="entry name" value="WH_DNA-bd_sf"/>
</dbReference>
<dbReference type="GO" id="GO:0009968">
    <property type="term" value="P:negative regulation of signal transduction"/>
    <property type="evidence" value="ECO:0007669"/>
    <property type="project" value="UniProtKB-KW"/>
</dbReference>
<dbReference type="SUPFAM" id="SSF46785">
    <property type="entry name" value="Winged helix' DNA-binding domain"/>
    <property type="match status" value="2"/>
</dbReference>
<dbReference type="Proteomes" id="UP000054771">
    <property type="component" value="Unassembled WGS sequence"/>
</dbReference>
<organism evidence="5 6">
    <name type="scientific">Aspergillus calidoustus</name>
    <dbReference type="NCBI Taxonomy" id="454130"/>
    <lineage>
        <taxon>Eukaryota</taxon>
        <taxon>Fungi</taxon>
        <taxon>Dikarya</taxon>
        <taxon>Ascomycota</taxon>
        <taxon>Pezizomycotina</taxon>
        <taxon>Eurotiomycetes</taxon>
        <taxon>Eurotiomycetidae</taxon>
        <taxon>Eurotiales</taxon>
        <taxon>Aspergillaceae</taxon>
        <taxon>Aspergillus</taxon>
        <taxon>Aspergillus subgen. Nidulantes</taxon>
    </lineage>
</organism>
<keyword evidence="1" id="KW-0734">Signal transduction inhibitor</keyword>
<dbReference type="STRING" id="454130.A0A0U4YWS4"/>
<dbReference type="Gene3D" id="1.10.167.10">
    <property type="entry name" value="Regulator of G-protein Signalling 4, domain 2"/>
    <property type="match status" value="1"/>
</dbReference>
<protein>
    <submittedName>
        <fullName evidence="5">Putative Developmental regulator FlbA</fullName>
    </submittedName>
</protein>
<evidence type="ECO:0000313" key="5">
    <source>
        <dbReference type="EMBL" id="CEL01429.1"/>
    </source>
</evidence>
<dbReference type="CDD" id="cd04450">
    <property type="entry name" value="DEP_RGS7-like"/>
    <property type="match status" value="1"/>
</dbReference>
<dbReference type="Pfam" id="PF00615">
    <property type="entry name" value="RGS"/>
    <property type="match status" value="1"/>
</dbReference>
<dbReference type="PROSITE" id="PS50186">
    <property type="entry name" value="DEP"/>
    <property type="match status" value="1"/>
</dbReference>
<dbReference type="PANTHER" id="PTHR10845">
    <property type="entry name" value="REGULATOR OF G PROTEIN SIGNALING"/>
    <property type="match status" value="1"/>
</dbReference>
<feature type="compositionally biased region" description="Polar residues" evidence="2">
    <location>
        <begin position="162"/>
        <end position="183"/>
    </location>
</feature>
<proteinExistence type="predicted"/>
<evidence type="ECO:0000313" key="6">
    <source>
        <dbReference type="Proteomes" id="UP000054771"/>
    </source>
</evidence>
<dbReference type="InterPro" id="IPR044926">
    <property type="entry name" value="RGS_subdomain_2"/>
</dbReference>
<accession>A0A0U4YWS4</accession>
<dbReference type="InterPro" id="IPR036388">
    <property type="entry name" value="WH-like_DNA-bd_sf"/>
</dbReference>
<feature type="domain" description="RGS" evidence="3">
    <location>
        <begin position="546"/>
        <end position="688"/>
    </location>
</feature>
<dbReference type="Pfam" id="PF25889">
    <property type="entry name" value="WHD_Fungal_DR"/>
    <property type="match status" value="1"/>
</dbReference>
<dbReference type="PRINTS" id="PR01301">
    <property type="entry name" value="RGSPROTEIN"/>
</dbReference>
<dbReference type="PROSITE" id="PS50132">
    <property type="entry name" value="RGS"/>
    <property type="match status" value="1"/>
</dbReference>
<dbReference type="InterPro" id="IPR058855">
    <property type="entry name" value="RGS1/SST2-like_Fungal-DR"/>
</dbReference>
<name>A0A0U4YWS4_ASPCI</name>
<gene>
    <name evidence="5" type="ORF">ASPCAL01012</name>
</gene>
<dbReference type="PANTHER" id="PTHR10845:SF192">
    <property type="entry name" value="DOUBLE HIT, ISOFORM B"/>
    <property type="match status" value="1"/>
</dbReference>
<evidence type="ECO:0000256" key="2">
    <source>
        <dbReference type="SAM" id="MobiDB-lite"/>
    </source>
</evidence>
<feature type="region of interest" description="Disordered" evidence="2">
    <location>
        <begin position="698"/>
        <end position="721"/>
    </location>
</feature>
<feature type="compositionally biased region" description="Polar residues" evidence="2">
    <location>
        <begin position="122"/>
        <end position="142"/>
    </location>
</feature>
<reference evidence="6" key="1">
    <citation type="journal article" date="2016" name="Genome Announc.">
        <title>Draft genome sequences of fungus Aspergillus calidoustus.</title>
        <authorList>
            <person name="Horn F."/>
            <person name="Linde J."/>
            <person name="Mattern D.J."/>
            <person name="Walther G."/>
            <person name="Guthke R."/>
            <person name="Scherlach K."/>
            <person name="Martin K."/>
            <person name="Brakhage A.A."/>
            <person name="Petzke L."/>
            <person name="Valiante V."/>
        </authorList>
    </citation>
    <scope>NUCLEOTIDE SEQUENCE [LARGE SCALE GENOMIC DNA]</scope>
    <source>
        <strain evidence="6">SF006504</strain>
    </source>
</reference>
<dbReference type="InterPro" id="IPR016137">
    <property type="entry name" value="RGS"/>
</dbReference>
<dbReference type="Pfam" id="PF00610">
    <property type="entry name" value="DEP"/>
    <property type="match status" value="1"/>
</dbReference>
<feature type="region of interest" description="Disordered" evidence="2">
    <location>
        <begin position="61"/>
        <end position="84"/>
    </location>
</feature>
<dbReference type="OMA" id="DPGMRYL"/>
<feature type="compositionally biased region" description="Polar residues" evidence="2">
    <location>
        <begin position="1"/>
        <end position="12"/>
    </location>
</feature>
<dbReference type="InterPro" id="IPR036305">
    <property type="entry name" value="RGS_sf"/>
</dbReference>